<evidence type="ECO:0000313" key="2">
    <source>
        <dbReference type="Proteomes" id="UP000814033"/>
    </source>
</evidence>
<name>A0ACB8R6B2_9AGAM</name>
<proteinExistence type="predicted"/>
<gene>
    <name evidence="1" type="ORF">FA95DRAFT_1013812</name>
</gene>
<organism evidence="1 2">
    <name type="scientific">Auriscalpium vulgare</name>
    <dbReference type="NCBI Taxonomy" id="40419"/>
    <lineage>
        <taxon>Eukaryota</taxon>
        <taxon>Fungi</taxon>
        <taxon>Dikarya</taxon>
        <taxon>Basidiomycota</taxon>
        <taxon>Agaricomycotina</taxon>
        <taxon>Agaricomycetes</taxon>
        <taxon>Russulales</taxon>
        <taxon>Auriscalpiaceae</taxon>
        <taxon>Auriscalpium</taxon>
    </lineage>
</organism>
<protein>
    <submittedName>
        <fullName evidence="1">Uncharacterized protein</fullName>
    </submittedName>
</protein>
<evidence type="ECO:0000313" key="1">
    <source>
        <dbReference type="EMBL" id="KAI0039543.1"/>
    </source>
</evidence>
<reference evidence="1" key="1">
    <citation type="submission" date="2021-02" db="EMBL/GenBank/DDBJ databases">
        <authorList>
            <consortium name="DOE Joint Genome Institute"/>
            <person name="Ahrendt S."/>
            <person name="Looney B.P."/>
            <person name="Miyauchi S."/>
            <person name="Morin E."/>
            <person name="Drula E."/>
            <person name="Courty P.E."/>
            <person name="Chicoki N."/>
            <person name="Fauchery L."/>
            <person name="Kohler A."/>
            <person name="Kuo A."/>
            <person name="Labutti K."/>
            <person name="Pangilinan J."/>
            <person name="Lipzen A."/>
            <person name="Riley R."/>
            <person name="Andreopoulos W."/>
            <person name="He G."/>
            <person name="Johnson J."/>
            <person name="Barry K.W."/>
            <person name="Grigoriev I.V."/>
            <person name="Nagy L."/>
            <person name="Hibbett D."/>
            <person name="Henrissat B."/>
            <person name="Matheny P.B."/>
            <person name="Labbe J."/>
            <person name="Martin F."/>
        </authorList>
    </citation>
    <scope>NUCLEOTIDE SEQUENCE</scope>
    <source>
        <strain evidence="1">FP105234-sp</strain>
    </source>
</reference>
<comment type="caution">
    <text evidence="1">The sequence shown here is derived from an EMBL/GenBank/DDBJ whole genome shotgun (WGS) entry which is preliminary data.</text>
</comment>
<keyword evidence="2" id="KW-1185">Reference proteome</keyword>
<dbReference type="Proteomes" id="UP000814033">
    <property type="component" value="Unassembled WGS sequence"/>
</dbReference>
<reference evidence="1" key="2">
    <citation type="journal article" date="2022" name="New Phytol.">
        <title>Evolutionary transition to the ectomycorrhizal habit in the genomes of a hyperdiverse lineage of mushroom-forming fungi.</title>
        <authorList>
            <person name="Looney B."/>
            <person name="Miyauchi S."/>
            <person name="Morin E."/>
            <person name="Drula E."/>
            <person name="Courty P.E."/>
            <person name="Kohler A."/>
            <person name="Kuo A."/>
            <person name="LaButti K."/>
            <person name="Pangilinan J."/>
            <person name="Lipzen A."/>
            <person name="Riley R."/>
            <person name="Andreopoulos W."/>
            <person name="He G."/>
            <person name="Johnson J."/>
            <person name="Nolan M."/>
            <person name="Tritt A."/>
            <person name="Barry K.W."/>
            <person name="Grigoriev I.V."/>
            <person name="Nagy L.G."/>
            <person name="Hibbett D."/>
            <person name="Henrissat B."/>
            <person name="Matheny P.B."/>
            <person name="Labbe J."/>
            <person name="Martin F.M."/>
        </authorList>
    </citation>
    <scope>NUCLEOTIDE SEQUENCE</scope>
    <source>
        <strain evidence="1">FP105234-sp</strain>
    </source>
</reference>
<sequence length="112" mass="12640">MLFTSPRHFSGRVLVLICTHGDAACRLCPVRSRLDSDGRPRRCAHRDNHCPLAAFAAVFTCLTNSKAPVRILCSVRRAVSRLLKSVAHYVPFFFTSDTHVYTYWNATDTDLI</sequence>
<accession>A0ACB8R6B2</accession>
<dbReference type="EMBL" id="MU276291">
    <property type="protein sequence ID" value="KAI0039543.1"/>
    <property type="molecule type" value="Genomic_DNA"/>
</dbReference>